<evidence type="ECO:0000313" key="2">
    <source>
        <dbReference type="Proteomes" id="UP001150266"/>
    </source>
</evidence>
<dbReference type="AlphaFoldDB" id="A0A9W9AMC6"/>
<dbReference type="Proteomes" id="UP001150266">
    <property type="component" value="Unassembled WGS sequence"/>
</dbReference>
<dbReference type="Gene3D" id="3.80.10.10">
    <property type="entry name" value="Ribonuclease Inhibitor"/>
    <property type="match status" value="1"/>
</dbReference>
<dbReference type="SUPFAM" id="SSF52047">
    <property type="entry name" value="RNI-like"/>
    <property type="match status" value="1"/>
</dbReference>
<comment type="caution">
    <text evidence="1">The sequence shown here is derived from an EMBL/GenBank/DDBJ whole genome shotgun (WGS) entry which is preliminary data.</text>
</comment>
<protein>
    <submittedName>
        <fullName evidence="1">Uncharacterized protein</fullName>
    </submittedName>
</protein>
<gene>
    <name evidence="1" type="ORF">J3R30DRAFT_3446280</name>
</gene>
<keyword evidence="2" id="KW-1185">Reference proteome</keyword>
<organism evidence="1 2">
    <name type="scientific">Lentinula aciculospora</name>
    <dbReference type="NCBI Taxonomy" id="153920"/>
    <lineage>
        <taxon>Eukaryota</taxon>
        <taxon>Fungi</taxon>
        <taxon>Dikarya</taxon>
        <taxon>Basidiomycota</taxon>
        <taxon>Agaricomycotina</taxon>
        <taxon>Agaricomycetes</taxon>
        <taxon>Agaricomycetidae</taxon>
        <taxon>Agaricales</taxon>
        <taxon>Marasmiineae</taxon>
        <taxon>Omphalotaceae</taxon>
        <taxon>Lentinula</taxon>
    </lineage>
</organism>
<accession>A0A9W9AMC6</accession>
<reference evidence="1" key="1">
    <citation type="submission" date="2022-08" db="EMBL/GenBank/DDBJ databases">
        <title>A Global Phylogenomic Analysis of the Shiitake Genus Lentinula.</title>
        <authorList>
            <consortium name="DOE Joint Genome Institute"/>
            <person name="Sierra-Patev S."/>
            <person name="Min B."/>
            <person name="Naranjo-Ortiz M."/>
            <person name="Looney B."/>
            <person name="Konkel Z."/>
            <person name="Slot J.C."/>
            <person name="Sakamoto Y."/>
            <person name="Steenwyk J.L."/>
            <person name="Rokas A."/>
            <person name="Carro J."/>
            <person name="Camarero S."/>
            <person name="Ferreira P."/>
            <person name="Molpeceres G."/>
            <person name="Ruiz-Duenas F.J."/>
            <person name="Serrano A."/>
            <person name="Henrissat B."/>
            <person name="Drula E."/>
            <person name="Hughes K.W."/>
            <person name="Mata J.L."/>
            <person name="Ishikawa N.K."/>
            <person name="Vargas-Isla R."/>
            <person name="Ushijima S."/>
            <person name="Smith C.A."/>
            <person name="Ahrendt S."/>
            <person name="Andreopoulos W."/>
            <person name="He G."/>
            <person name="Labutti K."/>
            <person name="Lipzen A."/>
            <person name="Ng V."/>
            <person name="Riley R."/>
            <person name="Sandor L."/>
            <person name="Barry K."/>
            <person name="Martinez A.T."/>
            <person name="Xiao Y."/>
            <person name="Gibbons J.G."/>
            <person name="Terashima K."/>
            <person name="Grigoriev I.V."/>
            <person name="Hibbett D.S."/>
        </authorList>
    </citation>
    <scope>NUCLEOTIDE SEQUENCE</scope>
    <source>
        <strain evidence="1">JLM2183</strain>
    </source>
</reference>
<dbReference type="InterPro" id="IPR032675">
    <property type="entry name" value="LRR_dom_sf"/>
</dbReference>
<evidence type="ECO:0000313" key="1">
    <source>
        <dbReference type="EMBL" id="KAJ4486382.1"/>
    </source>
</evidence>
<dbReference type="OrthoDB" id="3251638at2759"/>
<proteinExistence type="predicted"/>
<dbReference type="EMBL" id="JAOTPV010000003">
    <property type="protein sequence ID" value="KAJ4486382.1"/>
    <property type="molecule type" value="Genomic_DNA"/>
</dbReference>
<name>A0A9W9AMC6_9AGAR</name>
<sequence>MSRCPLVEDLIPEILALDIWWPRDLFRLALISPAWLFYVRKLLYSKPNLRSFSACTRFARGIQYNTHLQSLIKGIELCPTSTDGSRCFGAEEMRAIRLILGLDGLQSITLGGEMAVCAERFLNCLEHSHSIEELTIDGSLLTNSLSARPSFEWDEVMACKFSAVHKVRFAHLELDILYTSTTYQLQLTDLILENVDVISGNLPWLLQGTTTLKHLRVLGESSRELDEQVTFVLENYCLESLHYQVGTSPSWNLVLFDRSLASAASLRSLHLDGVRVDSEMLRTIHDQCPMMEQLYISGRFVPLTRDEWAGCIASGLFPALQKLRVPEGTFFPPFIKWTASLEPALQMACSRRGVHLLG</sequence>